<evidence type="ECO:0000313" key="2">
    <source>
        <dbReference type="EMBL" id="KOO25999.1"/>
    </source>
</evidence>
<dbReference type="Proteomes" id="UP000037460">
    <property type="component" value="Unassembled WGS sequence"/>
</dbReference>
<gene>
    <name evidence="2" type="ORF">Ctob_012854</name>
</gene>
<feature type="domain" description="Nucleotide-diphospho-sugar transferase" evidence="1">
    <location>
        <begin position="103"/>
        <end position="151"/>
    </location>
</feature>
<dbReference type="InterPro" id="IPR005069">
    <property type="entry name" value="Nucl-diP-sugar_transferase"/>
</dbReference>
<proteinExistence type="predicted"/>
<dbReference type="Pfam" id="PF03407">
    <property type="entry name" value="Nucleotid_trans"/>
    <property type="match status" value="1"/>
</dbReference>
<dbReference type="AlphaFoldDB" id="A0A0M0JHG1"/>
<comment type="caution">
    <text evidence="2">The sequence shown here is derived from an EMBL/GenBank/DDBJ whole genome shotgun (WGS) entry which is preliminary data.</text>
</comment>
<dbReference type="EMBL" id="JWZX01002903">
    <property type="protein sequence ID" value="KOO25999.1"/>
    <property type="molecule type" value="Genomic_DNA"/>
</dbReference>
<evidence type="ECO:0000313" key="3">
    <source>
        <dbReference type="Proteomes" id="UP000037460"/>
    </source>
</evidence>
<organism evidence="2 3">
    <name type="scientific">Chrysochromulina tobinii</name>
    <dbReference type="NCBI Taxonomy" id="1460289"/>
    <lineage>
        <taxon>Eukaryota</taxon>
        <taxon>Haptista</taxon>
        <taxon>Haptophyta</taxon>
        <taxon>Prymnesiophyceae</taxon>
        <taxon>Prymnesiales</taxon>
        <taxon>Chrysochromulinaceae</taxon>
        <taxon>Chrysochromulina</taxon>
    </lineage>
</organism>
<evidence type="ECO:0000259" key="1">
    <source>
        <dbReference type="Pfam" id="PF03407"/>
    </source>
</evidence>
<dbReference type="OrthoDB" id="540503at2759"/>
<protein>
    <recommendedName>
        <fullName evidence="1">Nucleotide-diphospho-sugar transferase domain-containing protein</fullName>
    </recommendedName>
</protein>
<accession>A0A0M0JHG1</accession>
<sequence>MPGALAKVVSQVAYRRELILVCGDAKPSASAANGLNTVLALRALRLHHILYLSDSSASCAALRLALPEVACVWSSRINATKPRDAGLCVQLYWGFAFYFYDLRKHYLARMAVELGINVLQTDTDVVWLGNPYPALKGVFAQQQIIAMQDRPMVNAGVFYAQNVREGDGASWVLRELARRIHTFLLRPSAVKDYVPWAQPPFFANVDEQTLMNDCVRSAIANVCSFAQATAGWEVKKHRTGTVMNKSFSWKATPEYRLSEEP</sequence>
<name>A0A0M0JHG1_9EUKA</name>
<reference evidence="3" key="1">
    <citation type="journal article" date="2015" name="PLoS Genet.">
        <title>Genome Sequence and Transcriptome Analyses of Chrysochromulina tobin: Metabolic Tools for Enhanced Algal Fitness in the Prominent Order Prymnesiales (Haptophyceae).</title>
        <authorList>
            <person name="Hovde B.T."/>
            <person name="Deodato C.R."/>
            <person name="Hunsperger H.M."/>
            <person name="Ryken S.A."/>
            <person name="Yost W."/>
            <person name="Jha R.K."/>
            <person name="Patterson J."/>
            <person name="Monnat R.J. Jr."/>
            <person name="Barlow S.B."/>
            <person name="Starkenburg S.R."/>
            <person name="Cattolico R.A."/>
        </authorList>
    </citation>
    <scope>NUCLEOTIDE SEQUENCE</scope>
    <source>
        <strain evidence="3">CCMP291</strain>
    </source>
</reference>
<keyword evidence="3" id="KW-1185">Reference proteome</keyword>